<proteinExistence type="predicted"/>
<evidence type="ECO:0008006" key="5">
    <source>
        <dbReference type="Google" id="ProtNLM"/>
    </source>
</evidence>
<keyword evidence="1" id="KW-1133">Transmembrane helix</keyword>
<evidence type="ECO:0000313" key="4">
    <source>
        <dbReference type="Proteomes" id="UP000015559"/>
    </source>
</evidence>
<dbReference type="KEGG" id="sdr:SCD_n02545"/>
<reference evidence="3 4" key="1">
    <citation type="journal article" date="2012" name="Appl. Environ. Microbiol.">
        <title>Draft genome sequence of a psychrotolerant sulfur-oxidizing bacterium, Sulfuricella denitrificans skB26, and proteomic insights into cold adaptation.</title>
        <authorList>
            <person name="Watanabe T."/>
            <person name="Kojima H."/>
            <person name="Fukui M."/>
        </authorList>
    </citation>
    <scope>NUCLEOTIDE SEQUENCE [LARGE SCALE GENOMIC DNA]</scope>
    <source>
        <strain evidence="4">skB26</strain>
    </source>
</reference>
<gene>
    <name evidence="3" type="ORF">SCD_n02545</name>
</gene>
<keyword evidence="1" id="KW-0472">Membrane</keyword>
<dbReference type="AlphaFoldDB" id="S6B7C8"/>
<keyword evidence="1" id="KW-0812">Transmembrane</keyword>
<keyword evidence="2" id="KW-0732">Signal</keyword>
<feature type="signal peptide" evidence="2">
    <location>
        <begin position="1"/>
        <end position="22"/>
    </location>
</feature>
<dbReference type="Proteomes" id="UP000015559">
    <property type="component" value="Chromosome"/>
</dbReference>
<dbReference type="HOGENOM" id="CLU_933595_0_0_4"/>
<dbReference type="eggNOG" id="ENOG5031DYS">
    <property type="taxonomic scope" value="Bacteria"/>
</dbReference>
<evidence type="ECO:0000256" key="1">
    <source>
        <dbReference type="SAM" id="Phobius"/>
    </source>
</evidence>
<dbReference type="OrthoDB" id="8557099at2"/>
<protein>
    <recommendedName>
        <fullName evidence="5">DUF4198 domain-containing protein</fullName>
    </recommendedName>
</protein>
<dbReference type="RefSeq" id="WP_009207694.1">
    <property type="nucleotide sequence ID" value="NC_022357.1"/>
</dbReference>
<dbReference type="STRING" id="1163617.SCD_n02545"/>
<organism evidence="3 4">
    <name type="scientific">Sulfuricella denitrificans (strain DSM 22764 / NBRC 105220 / skB26)</name>
    <dbReference type="NCBI Taxonomy" id="1163617"/>
    <lineage>
        <taxon>Bacteria</taxon>
        <taxon>Pseudomonadati</taxon>
        <taxon>Pseudomonadota</taxon>
        <taxon>Betaproteobacteria</taxon>
        <taxon>Nitrosomonadales</taxon>
        <taxon>Sulfuricellaceae</taxon>
        <taxon>Sulfuricella</taxon>
    </lineage>
</organism>
<accession>S6B7C8</accession>
<evidence type="ECO:0000256" key="2">
    <source>
        <dbReference type="SAM" id="SignalP"/>
    </source>
</evidence>
<keyword evidence="4" id="KW-1185">Reference proteome</keyword>
<sequence>MQRPINLILSATLMLTCASAVADGRPAGNPAVAAAGQGKWQTREWTKYPLITPMMGRGGDRAVAKLAVKNLQSAELEVFAAEGPDDRLRRQFPVTPEGTRIEAVMPKIGNYHWVSAREETEGKVTVASTAYFFGNPGAAPTALLLKQKYELEIVPQPLPREHGSYRESDKWQFLLRFNGQPLANNELKMETEFGTKTAFTSDAQGWVTVLFPLDFKPVDPAKTHDQHMGPRKGKFVLAVEHDEGGKHYLTAFNYAYSPDAITGKSLMAGAGFGVFGMLLAAPLLRRKKAANKNCAKEA</sequence>
<name>S6B7C8_SULDS</name>
<evidence type="ECO:0000313" key="3">
    <source>
        <dbReference type="EMBL" id="BAN36347.1"/>
    </source>
</evidence>
<feature type="chain" id="PRO_5004536392" description="DUF4198 domain-containing protein" evidence="2">
    <location>
        <begin position="23"/>
        <end position="298"/>
    </location>
</feature>
<feature type="transmembrane region" description="Helical" evidence="1">
    <location>
        <begin position="266"/>
        <end position="284"/>
    </location>
</feature>
<dbReference type="EMBL" id="AP013066">
    <property type="protein sequence ID" value="BAN36347.1"/>
    <property type="molecule type" value="Genomic_DNA"/>
</dbReference>